<dbReference type="EMBL" id="JAODUO010000797">
    <property type="protein sequence ID" value="KAK2174514.1"/>
    <property type="molecule type" value="Genomic_DNA"/>
</dbReference>
<keyword evidence="1" id="KW-0813">Transport</keyword>
<feature type="transmembrane region" description="Helical" evidence="2">
    <location>
        <begin position="42"/>
        <end position="69"/>
    </location>
</feature>
<dbReference type="InterPro" id="IPR038377">
    <property type="entry name" value="Na/Glc_symporter_sf"/>
</dbReference>
<proteinExistence type="predicted"/>
<evidence type="ECO:0000256" key="2">
    <source>
        <dbReference type="SAM" id="Phobius"/>
    </source>
</evidence>
<gene>
    <name evidence="3" type="ORF">NP493_798g02021</name>
</gene>
<evidence type="ECO:0000256" key="1">
    <source>
        <dbReference type="ARBA" id="ARBA00022448"/>
    </source>
</evidence>
<feature type="transmembrane region" description="Helical" evidence="2">
    <location>
        <begin position="180"/>
        <end position="202"/>
    </location>
</feature>
<evidence type="ECO:0000313" key="4">
    <source>
        <dbReference type="Proteomes" id="UP001209878"/>
    </source>
</evidence>
<organism evidence="3 4">
    <name type="scientific">Ridgeia piscesae</name>
    <name type="common">Tubeworm</name>
    <dbReference type="NCBI Taxonomy" id="27915"/>
    <lineage>
        <taxon>Eukaryota</taxon>
        <taxon>Metazoa</taxon>
        <taxon>Spiralia</taxon>
        <taxon>Lophotrochozoa</taxon>
        <taxon>Annelida</taxon>
        <taxon>Polychaeta</taxon>
        <taxon>Sedentaria</taxon>
        <taxon>Canalipalpata</taxon>
        <taxon>Sabellida</taxon>
        <taxon>Siboglinidae</taxon>
        <taxon>Ridgeia</taxon>
    </lineage>
</organism>
<feature type="transmembrane region" description="Helical" evidence="2">
    <location>
        <begin position="155"/>
        <end position="174"/>
    </location>
</feature>
<keyword evidence="2" id="KW-0812">Transmembrane</keyword>
<dbReference type="GO" id="GO:0015204">
    <property type="term" value="F:urea transmembrane transporter activity"/>
    <property type="evidence" value="ECO:0007669"/>
    <property type="project" value="InterPro"/>
</dbReference>
<dbReference type="PANTHER" id="PTHR46154:SF4">
    <property type="entry name" value="UREA ACTIVE TRANSPORTER"/>
    <property type="match status" value="1"/>
</dbReference>
<reference evidence="3" key="1">
    <citation type="journal article" date="2023" name="Mol. Biol. Evol.">
        <title>Third-Generation Sequencing Reveals the Adaptive Role of the Epigenome in Three Deep-Sea Polychaetes.</title>
        <authorList>
            <person name="Perez M."/>
            <person name="Aroh O."/>
            <person name="Sun Y."/>
            <person name="Lan Y."/>
            <person name="Juniper S.K."/>
            <person name="Young C.R."/>
            <person name="Angers B."/>
            <person name="Qian P.Y."/>
        </authorList>
    </citation>
    <scope>NUCLEOTIDE SEQUENCE</scope>
    <source>
        <strain evidence="3">R07B-5</strain>
    </source>
</reference>
<dbReference type="AlphaFoldDB" id="A0AAD9KMW0"/>
<sequence length="344" mass="38019">MGLAYIALGTTNGAPLLSDDMVNQGLVPPIVAQRLMGTQGEILMLLMIIMAVTSTGSAEVIAVTSILVYDIYQLYLKPYRLVHDANSCILCGRSRGRNANPRDKCVCISMKSCPDCAKDDELRDGCKRFLKPPFRCRTHGSFRTYNIYLRDLKNWCLLWTSASVIPLTLFLNFIKVSLGWVYLFMGILIGSAVVPIALCMFWARLTGTAMISGAIGGTAVGLTVWLSVSASRPGGLENFFENTGAEMSMLAGNVAAILTGGLLTLVVSLVTNRHFDPSMAHEVWENTRDIDNPLSPWTESYARYYICSYLPSYQAMLVKKAVTWGKTLEHCVTLFQRILEIVRT</sequence>
<dbReference type="GO" id="GO:0005886">
    <property type="term" value="C:plasma membrane"/>
    <property type="evidence" value="ECO:0007669"/>
    <property type="project" value="TreeGrafter"/>
</dbReference>
<protein>
    <submittedName>
        <fullName evidence="3">Uncharacterized protein</fullName>
    </submittedName>
</protein>
<dbReference type="Gene3D" id="1.20.1730.10">
    <property type="entry name" value="Sodium/glucose cotransporter"/>
    <property type="match status" value="1"/>
</dbReference>
<keyword evidence="2" id="KW-0472">Membrane</keyword>
<dbReference type="Proteomes" id="UP001209878">
    <property type="component" value="Unassembled WGS sequence"/>
</dbReference>
<feature type="transmembrane region" description="Helical" evidence="2">
    <location>
        <begin position="248"/>
        <end position="270"/>
    </location>
</feature>
<accession>A0AAD9KMW0</accession>
<evidence type="ECO:0000313" key="3">
    <source>
        <dbReference type="EMBL" id="KAK2174514.1"/>
    </source>
</evidence>
<feature type="transmembrane region" description="Helical" evidence="2">
    <location>
        <begin position="209"/>
        <end position="228"/>
    </location>
</feature>
<name>A0AAD9KMW0_RIDPI</name>
<keyword evidence="4" id="KW-1185">Reference proteome</keyword>
<keyword evidence="2" id="KW-1133">Transmembrane helix</keyword>
<dbReference type="InterPro" id="IPR031155">
    <property type="entry name" value="DUR"/>
</dbReference>
<dbReference type="PANTHER" id="PTHR46154">
    <property type="match status" value="1"/>
</dbReference>
<comment type="caution">
    <text evidence="3">The sequence shown here is derived from an EMBL/GenBank/DDBJ whole genome shotgun (WGS) entry which is preliminary data.</text>
</comment>